<dbReference type="InterPro" id="IPR000719">
    <property type="entry name" value="Prot_kinase_dom"/>
</dbReference>
<sequence length="696" mass="78171">MPSRQLLSSPESAAGDREPVQHRTFAAGIHLIAAASSAAAAVFCLVLLSVFCCKIWQRRKRRRKKDDLACLRTNLKLLRFSYSHLRRATGSFSLENKLGQGGFGSVYRGTLDCGQPVAVKRMDPGSLQGEREFQNELLLAGKLAFSDHVVSLLGYCSDRKNRRLLVYEFMHNSSLQDALIDRKSPELMNWELRLSIALDVAKGLRFLHTACDPPIIHGDIKPSNVLLDLHFAAKIADFGLARLKSEIEAEAVVLDLETETGTAGERKRRKRKKERMKEEEVVSADLETESVATLEDGKGIRSPENLASFLSPEPGDASPDNTREAASETAVEASPSELMEKTSVSEACFDKLSMDSGGNRRGDCRKKSLSGRDWWWRQDGGSESGVKDYVMEWIGTEIKDRPSSGWMAADGSTAASAAEKQNPKRRKHKRLDWWGARDIERSWKKDKYRQGREWWREEFCEELTRKSRKKKNNRREGDDSGELWWEKDQSDARRKKKWRSRGAADWWMNGFSGEIRIGRRSVRSGDDVPKSGGISSTPSMRGTVCYVAPEYGGGGILTEKSDVYSYGVLLLVIISGRRPLQVTASPMTEFERANLISWSRHLAHSARLLELVDPNLKVFDREQALLCITVALLCLQRSPARRPAIAEVVKMLSGDVDLPNLPVEFSPSPPCGFQFKSSRRKSTFRSSGDNRDHMPS</sequence>
<evidence type="ECO:0000256" key="9">
    <source>
        <dbReference type="ARBA" id="ARBA00022840"/>
    </source>
</evidence>
<feature type="region of interest" description="Disordered" evidence="15">
    <location>
        <begin position="402"/>
        <end position="429"/>
    </location>
</feature>
<dbReference type="PROSITE" id="PS50011">
    <property type="entry name" value="PROTEIN_KINASE_DOM"/>
    <property type="match status" value="1"/>
</dbReference>
<dbReference type="InterPro" id="IPR001245">
    <property type="entry name" value="Ser-Thr/Tyr_kinase_cat_dom"/>
</dbReference>
<feature type="region of interest" description="Disordered" evidence="15">
    <location>
        <begin position="674"/>
        <end position="696"/>
    </location>
</feature>
<keyword evidence="6 16" id="KW-0812">Transmembrane</keyword>
<dbReference type="OMA" id="IECCEDE"/>
<evidence type="ECO:0000256" key="16">
    <source>
        <dbReference type="SAM" id="Phobius"/>
    </source>
</evidence>
<dbReference type="PANTHER" id="PTHR46821:SF2">
    <property type="entry name" value="OS03G0251700 PROTEIN"/>
    <property type="match status" value="1"/>
</dbReference>
<evidence type="ECO:0000256" key="12">
    <source>
        <dbReference type="ARBA" id="ARBA00047899"/>
    </source>
</evidence>
<comment type="catalytic activity">
    <reaction evidence="12">
        <text>L-threonyl-[protein] + ATP = O-phospho-L-threonyl-[protein] + ADP + H(+)</text>
        <dbReference type="Rhea" id="RHEA:46608"/>
        <dbReference type="Rhea" id="RHEA-COMP:11060"/>
        <dbReference type="Rhea" id="RHEA-COMP:11605"/>
        <dbReference type="ChEBI" id="CHEBI:15378"/>
        <dbReference type="ChEBI" id="CHEBI:30013"/>
        <dbReference type="ChEBI" id="CHEBI:30616"/>
        <dbReference type="ChEBI" id="CHEBI:61977"/>
        <dbReference type="ChEBI" id="CHEBI:456216"/>
        <dbReference type="EC" id="2.7.11.1"/>
    </reaction>
</comment>
<keyword evidence="9 14" id="KW-0067">ATP-binding</keyword>
<dbReference type="GO" id="GO:0005886">
    <property type="term" value="C:plasma membrane"/>
    <property type="evidence" value="ECO:0007669"/>
    <property type="project" value="UniProtKB-SubCell"/>
</dbReference>
<dbReference type="PANTHER" id="PTHR46821">
    <property type="entry name" value="OS07G0586332 PROTEIN"/>
    <property type="match status" value="1"/>
</dbReference>
<reference evidence="18" key="1">
    <citation type="submission" date="2019-09" db="EMBL/GenBank/DDBJ databases">
        <authorList>
            <person name="Zhang L."/>
        </authorList>
    </citation>
    <scope>NUCLEOTIDE SEQUENCE</scope>
</reference>
<accession>A0A5K1AW35</accession>
<keyword evidence="10 16" id="KW-1133">Transmembrane helix</keyword>
<feature type="binding site" evidence="14">
    <location>
        <position position="120"/>
    </location>
    <ligand>
        <name>ATP</name>
        <dbReference type="ChEBI" id="CHEBI:30616"/>
    </ligand>
</feature>
<evidence type="ECO:0000256" key="7">
    <source>
        <dbReference type="ARBA" id="ARBA00022741"/>
    </source>
</evidence>
<feature type="region of interest" description="Disordered" evidence="15">
    <location>
        <begin position="260"/>
        <end position="343"/>
    </location>
</feature>
<dbReference type="InterPro" id="IPR011009">
    <property type="entry name" value="Kinase-like_dom_sf"/>
</dbReference>
<dbReference type="OrthoDB" id="626167at2759"/>
<dbReference type="FunFam" id="3.30.200.20:FF:000542">
    <property type="entry name" value="Receptor-like serine/threonine-protein kinase At4g25390"/>
    <property type="match status" value="1"/>
</dbReference>
<dbReference type="PROSITE" id="PS00108">
    <property type="entry name" value="PROTEIN_KINASE_ST"/>
    <property type="match status" value="1"/>
</dbReference>
<name>A0A5K1AW35_9MAGN</name>
<evidence type="ECO:0000313" key="18">
    <source>
        <dbReference type="EMBL" id="VVW06371.1"/>
    </source>
</evidence>
<evidence type="ECO:0000259" key="17">
    <source>
        <dbReference type="PROSITE" id="PS50011"/>
    </source>
</evidence>
<feature type="compositionally biased region" description="Low complexity" evidence="15">
    <location>
        <begin position="408"/>
        <end position="418"/>
    </location>
</feature>
<dbReference type="GO" id="GO:0005524">
    <property type="term" value="F:ATP binding"/>
    <property type="evidence" value="ECO:0007669"/>
    <property type="project" value="UniProtKB-UniRule"/>
</dbReference>
<keyword evidence="7 14" id="KW-0547">Nucleotide-binding</keyword>
<dbReference type="Pfam" id="PF07714">
    <property type="entry name" value="PK_Tyr_Ser-Thr"/>
    <property type="match status" value="1"/>
</dbReference>
<evidence type="ECO:0000256" key="1">
    <source>
        <dbReference type="ARBA" id="ARBA00004162"/>
    </source>
</evidence>
<comment type="subcellular location">
    <subcellularLocation>
        <location evidence="1">Cell membrane</location>
        <topology evidence="1">Single-pass membrane protein</topology>
    </subcellularLocation>
</comment>
<dbReference type="EMBL" id="LR721780">
    <property type="protein sequence ID" value="VVW06371.1"/>
    <property type="molecule type" value="Genomic_DNA"/>
</dbReference>
<proteinExistence type="predicted"/>
<dbReference type="Gene3D" id="1.10.510.10">
    <property type="entry name" value="Transferase(Phosphotransferase) domain 1"/>
    <property type="match status" value="2"/>
</dbReference>
<comment type="catalytic activity">
    <reaction evidence="13">
        <text>L-seryl-[protein] + ATP = O-phospho-L-seryl-[protein] + ADP + H(+)</text>
        <dbReference type="Rhea" id="RHEA:17989"/>
        <dbReference type="Rhea" id="RHEA-COMP:9863"/>
        <dbReference type="Rhea" id="RHEA-COMP:11604"/>
        <dbReference type="ChEBI" id="CHEBI:15378"/>
        <dbReference type="ChEBI" id="CHEBI:29999"/>
        <dbReference type="ChEBI" id="CHEBI:30616"/>
        <dbReference type="ChEBI" id="CHEBI:83421"/>
        <dbReference type="ChEBI" id="CHEBI:456216"/>
        <dbReference type="EC" id="2.7.11.1"/>
    </reaction>
</comment>
<dbReference type="SMART" id="SM00220">
    <property type="entry name" value="S_TKc"/>
    <property type="match status" value="1"/>
</dbReference>
<evidence type="ECO:0000256" key="13">
    <source>
        <dbReference type="ARBA" id="ARBA00048679"/>
    </source>
</evidence>
<gene>
    <name evidence="18" type="ORF">NYM_LOCUS12669</name>
</gene>
<dbReference type="SUPFAM" id="SSF56112">
    <property type="entry name" value="Protein kinase-like (PK-like)"/>
    <property type="match status" value="1"/>
</dbReference>
<keyword evidence="11 16" id="KW-0472">Membrane</keyword>
<organism evidence="18">
    <name type="scientific">Nymphaea colorata</name>
    <name type="common">pocket water lily</name>
    <dbReference type="NCBI Taxonomy" id="210225"/>
    <lineage>
        <taxon>Eukaryota</taxon>
        <taxon>Viridiplantae</taxon>
        <taxon>Streptophyta</taxon>
        <taxon>Embryophyta</taxon>
        <taxon>Tracheophyta</taxon>
        <taxon>Spermatophyta</taxon>
        <taxon>Magnoliopsida</taxon>
        <taxon>Nymphaeales</taxon>
        <taxon>Nymphaeaceae</taxon>
        <taxon>Nymphaea</taxon>
    </lineage>
</organism>
<keyword evidence="5" id="KW-0808">Transferase</keyword>
<evidence type="ECO:0000256" key="14">
    <source>
        <dbReference type="PROSITE-ProRule" id="PRU10141"/>
    </source>
</evidence>
<dbReference type="Gramene" id="NC2G0036870.1">
    <property type="protein sequence ID" value="NC2G0036870.1:cds"/>
    <property type="gene ID" value="NC2G0036870"/>
</dbReference>
<dbReference type="InterPro" id="IPR017441">
    <property type="entry name" value="Protein_kinase_ATP_BS"/>
</dbReference>
<keyword evidence="8" id="KW-0418">Kinase</keyword>
<evidence type="ECO:0000256" key="3">
    <source>
        <dbReference type="ARBA" id="ARBA00022475"/>
    </source>
</evidence>
<feature type="domain" description="Protein kinase" evidence="17">
    <location>
        <begin position="92"/>
        <end position="661"/>
    </location>
</feature>
<dbReference type="PROSITE" id="PS00107">
    <property type="entry name" value="PROTEIN_KINASE_ATP"/>
    <property type="match status" value="1"/>
</dbReference>
<protein>
    <recommendedName>
        <fullName evidence="2">non-specific serine/threonine protein kinase</fullName>
        <ecNumber evidence="2">2.7.11.1</ecNumber>
    </recommendedName>
</protein>
<evidence type="ECO:0000256" key="10">
    <source>
        <dbReference type="ARBA" id="ARBA00022989"/>
    </source>
</evidence>
<keyword evidence="4" id="KW-0723">Serine/threonine-protein kinase</keyword>
<evidence type="ECO:0000256" key="2">
    <source>
        <dbReference type="ARBA" id="ARBA00012513"/>
    </source>
</evidence>
<evidence type="ECO:0000256" key="11">
    <source>
        <dbReference type="ARBA" id="ARBA00023136"/>
    </source>
</evidence>
<dbReference type="Gene3D" id="3.30.200.20">
    <property type="entry name" value="Phosphorylase Kinase, domain 1"/>
    <property type="match status" value="1"/>
</dbReference>
<dbReference type="GO" id="GO:0004674">
    <property type="term" value="F:protein serine/threonine kinase activity"/>
    <property type="evidence" value="ECO:0007669"/>
    <property type="project" value="UniProtKB-KW"/>
</dbReference>
<evidence type="ECO:0000256" key="6">
    <source>
        <dbReference type="ARBA" id="ARBA00022692"/>
    </source>
</evidence>
<evidence type="ECO:0000256" key="8">
    <source>
        <dbReference type="ARBA" id="ARBA00022777"/>
    </source>
</evidence>
<dbReference type="AlphaFoldDB" id="A0A5K1AW35"/>
<dbReference type="InterPro" id="IPR008271">
    <property type="entry name" value="Ser/Thr_kinase_AS"/>
</dbReference>
<feature type="transmembrane region" description="Helical" evidence="16">
    <location>
        <begin position="29"/>
        <end position="56"/>
    </location>
</feature>
<dbReference type="EC" id="2.7.11.1" evidence="2"/>
<keyword evidence="3" id="KW-1003">Cell membrane</keyword>
<evidence type="ECO:0000256" key="4">
    <source>
        <dbReference type="ARBA" id="ARBA00022527"/>
    </source>
</evidence>
<dbReference type="InterPro" id="IPR044576">
    <property type="entry name" value="At4g25390-like"/>
</dbReference>
<evidence type="ECO:0000256" key="15">
    <source>
        <dbReference type="SAM" id="MobiDB-lite"/>
    </source>
</evidence>
<evidence type="ECO:0000256" key="5">
    <source>
        <dbReference type="ARBA" id="ARBA00022679"/>
    </source>
</evidence>